<accession>A0A0F9LXC8</accession>
<proteinExistence type="predicted"/>
<evidence type="ECO:0000313" key="1">
    <source>
        <dbReference type="EMBL" id="KKM61727.1"/>
    </source>
</evidence>
<gene>
    <name evidence="1" type="ORF">LCGC14_1528810</name>
</gene>
<dbReference type="EMBL" id="LAZR01011428">
    <property type="protein sequence ID" value="KKM61727.1"/>
    <property type="molecule type" value="Genomic_DNA"/>
</dbReference>
<dbReference type="AlphaFoldDB" id="A0A0F9LXC8"/>
<protein>
    <submittedName>
        <fullName evidence="1">Uncharacterized protein</fullName>
    </submittedName>
</protein>
<organism evidence="1">
    <name type="scientific">marine sediment metagenome</name>
    <dbReference type="NCBI Taxonomy" id="412755"/>
    <lineage>
        <taxon>unclassified sequences</taxon>
        <taxon>metagenomes</taxon>
        <taxon>ecological metagenomes</taxon>
    </lineage>
</organism>
<sequence>MAFVRDLSGNTPKADSDQALAGQYDLQAVVFKGTQHTITLSGTSQQTTKFSRACRAIRIAPRGDCHWEVGLNPVATTSSPHLTTDGVEIIPIAFNDMIALIQGDVNTELVTITEDRS</sequence>
<name>A0A0F9LXC8_9ZZZZ</name>
<comment type="caution">
    <text evidence="1">The sequence shown here is derived from an EMBL/GenBank/DDBJ whole genome shotgun (WGS) entry which is preliminary data.</text>
</comment>
<reference evidence="1" key="1">
    <citation type="journal article" date="2015" name="Nature">
        <title>Complex archaea that bridge the gap between prokaryotes and eukaryotes.</title>
        <authorList>
            <person name="Spang A."/>
            <person name="Saw J.H."/>
            <person name="Jorgensen S.L."/>
            <person name="Zaremba-Niedzwiedzka K."/>
            <person name="Martijn J."/>
            <person name="Lind A.E."/>
            <person name="van Eijk R."/>
            <person name="Schleper C."/>
            <person name="Guy L."/>
            <person name="Ettema T.J."/>
        </authorList>
    </citation>
    <scope>NUCLEOTIDE SEQUENCE</scope>
</reference>